<protein>
    <submittedName>
        <fullName evidence="1">DNA-binding protein</fullName>
    </submittedName>
</protein>
<sequence>MKESVYKSYDELPLFLNSELVAKVLGVSLTSGYELMHQPGFPVLRVGSRMVVPKEQFIQWVMENTEGGVHK</sequence>
<evidence type="ECO:0000313" key="1">
    <source>
        <dbReference type="EMBL" id="MCG4610936.1"/>
    </source>
</evidence>
<name>A0ABS9MJM8_9FIRM</name>
<dbReference type="Proteomes" id="UP001298681">
    <property type="component" value="Unassembled WGS sequence"/>
</dbReference>
<accession>A0ABS9MJM8</accession>
<keyword evidence="2" id="KW-1185">Reference proteome</keyword>
<organism evidence="1 2">
    <name type="scientific">Anaeromassilibacillus senegalensis</name>
    <dbReference type="NCBI Taxonomy" id="1673717"/>
    <lineage>
        <taxon>Bacteria</taxon>
        <taxon>Bacillati</taxon>
        <taxon>Bacillota</taxon>
        <taxon>Clostridia</taxon>
        <taxon>Eubacteriales</taxon>
        <taxon>Acutalibacteraceae</taxon>
        <taxon>Anaeromassilibacillus</taxon>
    </lineage>
</organism>
<evidence type="ECO:0000313" key="2">
    <source>
        <dbReference type="Proteomes" id="UP001298681"/>
    </source>
</evidence>
<reference evidence="1 2" key="1">
    <citation type="submission" date="2022-01" db="EMBL/GenBank/DDBJ databases">
        <title>Collection of gut derived symbiotic bacterial strains cultured from healthy donors.</title>
        <authorList>
            <person name="Lin H."/>
            <person name="Kohout C."/>
            <person name="Waligurski E."/>
            <person name="Pamer E.G."/>
        </authorList>
    </citation>
    <scope>NUCLEOTIDE SEQUENCE [LARGE SCALE GENOMIC DNA]</scope>
    <source>
        <strain evidence="1 2">DFI.7.58</strain>
    </source>
</reference>
<proteinExistence type="predicted"/>
<dbReference type="EMBL" id="JAKNHQ010000009">
    <property type="protein sequence ID" value="MCG4610936.1"/>
    <property type="molecule type" value="Genomic_DNA"/>
</dbReference>
<dbReference type="RefSeq" id="WP_237966804.1">
    <property type="nucleotide sequence ID" value="NZ_JAKNHQ010000009.1"/>
</dbReference>
<keyword evidence="1" id="KW-0238">DNA-binding</keyword>
<gene>
    <name evidence="1" type="ORF">L0P57_08315</name>
</gene>
<dbReference type="GO" id="GO:0003677">
    <property type="term" value="F:DNA binding"/>
    <property type="evidence" value="ECO:0007669"/>
    <property type="project" value="UniProtKB-KW"/>
</dbReference>
<comment type="caution">
    <text evidence="1">The sequence shown here is derived from an EMBL/GenBank/DDBJ whole genome shotgun (WGS) entry which is preliminary data.</text>
</comment>